<evidence type="ECO:0000256" key="3">
    <source>
        <dbReference type="ARBA" id="ARBA00022630"/>
    </source>
</evidence>
<dbReference type="Proteomes" id="UP000070250">
    <property type="component" value="Chromosome"/>
</dbReference>
<evidence type="ECO:0000256" key="5">
    <source>
        <dbReference type="ARBA" id="ARBA00023002"/>
    </source>
</evidence>
<evidence type="ECO:0000313" key="6">
    <source>
        <dbReference type="EMBL" id="AMN46938.1"/>
    </source>
</evidence>
<dbReference type="KEGG" id="sdf:ACG33_07475"/>
<proteinExistence type="inferred from homology"/>
<evidence type="ECO:0000256" key="2">
    <source>
        <dbReference type="ARBA" id="ARBA00010790"/>
    </source>
</evidence>
<organism evidence="6 7">
    <name type="scientific">Steroidobacter denitrificans</name>
    <dbReference type="NCBI Taxonomy" id="465721"/>
    <lineage>
        <taxon>Bacteria</taxon>
        <taxon>Pseudomonadati</taxon>
        <taxon>Pseudomonadota</taxon>
        <taxon>Gammaproteobacteria</taxon>
        <taxon>Steroidobacterales</taxon>
        <taxon>Steroidobacteraceae</taxon>
        <taxon>Steroidobacter</taxon>
    </lineage>
</organism>
<comment type="cofactor">
    <cofactor evidence="1">
        <name>FAD</name>
        <dbReference type="ChEBI" id="CHEBI:57692"/>
    </cofactor>
</comment>
<dbReference type="PANTHER" id="PTHR42784">
    <property type="entry name" value="PYRANOSE 2-OXIDASE"/>
    <property type="match status" value="1"/>
</dbReference>
<dbReference type="OrthoDB" id="9787779at2"/>
<dbReference type="AlphaFoldDB" id="A0A127FBG0"/>
<comment type="similarity">
    <text evidence="2">Belongs to the GMC oxidoreductase family.</text>
</comment>
<dbReference type="Gene3D" id="3.50.50.60">
    <property type="entry name" value="FAD/NAD(P)-binding domain"/>
    <property type="match status" value="1"/>
</dbReference>
<dbReference type="PATRIC" id="fig|465721.4.peg.1582"/>
<dbReference type="EMBL" id="CP011971">
    <property type="protein sequence ID" value="AMN46938.1"/>
    <property type="molecule type" value="Genomic_DNA"/>
</dbReference>
<name>A0A127FBG0_STEDE</name>
<dbReference type="STRING" id="465721.ACG33_07475"/>
<dbReference type="RefSeq" id="WP_066920029.1">
    <property type="nucleotide sequence ID" value="NZ_CP011971.1"/>
</dbReference>
<evidence type="ECO:0000256" key="4">
    <source>
        <dbReference type="ARBA" id="ARBA00022827"/>
    </source>
</evidence>
<dbReference type="InterPro" id="IPR051473">
    <property type="entry name" value="P2Ox-like"/>
</dbReference>
<dbReference type="SUPFAM" id="SSF51905">
    <property type="entry name" value="FAD/NAD(P)-binding domain"/>
    <property type="match status" value="1"/>
</dbReference>
<protein>
    <submittedName>
        <fullName evidence="6">2-keto-gluconate dehydrogenase</fullName>
    </submittedName>
</protein>
<accession>A0A127FBG0</accession>
<keyword evidence="5" id="KW-0560">Oxidoreductase</keyword>
<evidence type="ECO:0000256" key="1">
    <source>
        <dbReference type="ARBA" id="ARBA00001974"/>
    </source>
</evidence>
<keyword evidence="4" id="KW-0274">FAD</keyword>
<keyword evidence="3" id="KW-0285">Flavoprotein</keyword>
<dbReference type="PANTHER" id="PTHR42784:SF1">
    <property type="entry name" value="PYRANOSE 2-OXIDASE"/>
    <property type="match status" value="1"/>
</dbReference>
<gene>
    <name evidence="6" type="ORF">ACG33_07475</name>
</gene>
<evidence type="ECO:0000313" key="7">
    <source>
        <dbReference type="Proteomes" id="UP000070250"/>
    </source>
</evidence>
<keyword evidence="7" id="KW-1185">Reference proteome</keyword>
<sequence length="238" mass="26773">MPEFGRQGTYDVVAIGSGFGTLFFVEGLLRKRPRVRVLILERGRANSHAWQLMHDKNSDIDPESTYRRDPAHKRWNFTIGLGGGTNCWFGHTPRFHPNDFRLRSIYGVLQDWPVDYVSLEPYYLAAERHMSISGSEEMGAILPRSGLFPLPPHVTTSIDRIMRAAQPQFHFPIATARASKANGERGRCCSSARCSRCRISCIGPGRFPLIGPTLDGLPAEPLARTFTRPFCAKQVSWL</sequence>
<dbReference type="GO" id="GO:0016491">
    <property type="term" value="F:oxidoreductase activity"/>
    <property type="evidence" value="ECO:0007669"/>
    <property type="project" value="UniProtKB-KW"/>
</dbReference>
<dbReference type="InterPro" id="IPR036188">
    <property type="entry name" value="FAD/NAD-bd_sf"/>
</dbReference>
<reference evidence="6 7" key="1">
    <citation type="submission" date="2015-06" db="EMBL/GenBank/DDBJ databases">
        <title>A Comprehensive Approach to Explore the Metabolic and Phylogenetic Diversity of Bacterial Steroid Degradation in the Environment: Testosterone as an Example.</title>
        <authorList>
            <person name="Yang F.-C."/>
            <person name="Chen Y.-L."/>
            <person name="Yu C.-P."/>
            <person name="Tang S.-L."/>
            <person name="Wang P.-H."/>
            <person name="Ismail W."/>
            <person name="Wang C.-H."/>
            <person name="Yang C.-Y."/>
            <person name="Chiang Y.-R."/>
        </authorList>
    </citation>
    <scope>NUCLEOTIDE SEQUENCE [LARGE SCALE GENOMIC DNA]</scope>
    <source>
        <strain evidence="6 7">DSM 18526</strain>
    </source>
</reference>